<organism evidence="2 3">
    <name type="scientific">Thanatephorus cucumeris (strain AG1-IB / isolate 7/3/14)</name>
    <name type="common">Lettuce bottom rot fungus</name>
    <name type="synonym">Rhizoctonia solani</name>
    <dbReference type="NCBI Taxonomy" id="1108050"/>
    <lineage>
        <taxon>Eukaryota</taxon>
        <taxon>Fungi</taxon>
        <taxon>Dikarya</taxon>
        <taxon>Basidiomycota</taxon>
        <taxon>Agaricomycotina</taxon>
        <taxon>Agaricomycetes</taxon>
        <taxon>Cantharellales</taxon>
        <taxon>Ceratobasidiaceae</taxon>
        <taxon>Rhizoctonia</taxon>
        <taxon>Rhizoctonia solani AG-1</taxon>
    </lineage>
</organism>
<dbReference type="Proteomes" id="UP000012065">
    <property type="component" value="Unassembled WGS sequence"/>
</dbReference>
<sequence length="136" mass="15653">MGEESVLAYGFPKVPTGVPAVVREEREREREIEVVQIPTPKPSEEVRQMPPLQLKIDGTPSEAPPRKPPAPLCMRWATVEQLIDKLFFSGVSEDGEFRNIPNFIWGFVTADLRGGRHPDMMRHFWLPHHHYTHFSI</sequence>
<protein>
    <submittedName>
        <fullName evidence="2">Uncharacterized protein</fullName>
    </submittedName>
</protein>
<dbReference type="AlphaFoldDB" id="M5BS21"/>
<accession>M5BS21</accession>
<name>M5BS21_THACB</name>
<reference evidence="2 3" key="1">
    <citation type="journal article" date="2013" name="J. Biotechnol.">
        <title>Establishment and interpretation of the genome sequence of the phytopathogenic fungus Rhizoctonia solani AG1-IB isolate 7/3/14.</title>
        <authorList>
            <person name="Wibberg D.W."/>
            <person name="Jelonek L.J."/>
            <person name="Rupp O.R."/>
            <person name="Hennig M.H."/>
            <person name="Eikmeyer F.E."/>
            <person name="Goesmann A.G."/>
            <person name="Hartmann A.H."/>
            <person name="Borriss R.B."/>
            <person name="Grosch R.G."/>
            <person name="Puehler A.P."/>
            <person name="Schlueter A.S."/>
        </authorList>
    </citation>
    <scope>NUCLEOTIDE SEQUENCE [LARGE SCALE GENOMIC DNA]</scope>
    <source>
        <strain evidence="3">AG1-IB / isolate 7/3/14</strain>
    </source>
</reference>
<comment type="caution">
    <text evidence="2">The sequence shown here is derived from an EMBL/GenBank/DDBJ whole genome shotgun (WGS) entry which is preliminary data.</text>
</comment>
<dbReference type="HOGENOM" id="CLU_1876855_0_0_1"/>
<evidence type="ECO:0000256" key="1">
    <source>
        <dbReference type="SAM" id="MobiDB-lite"/>
    </source>
</evidence>
<evidence type="ECO:0000313" key="3">
    <source>
        <dbReference type="Proteomes" id="UP000012065"/>
    </source>
</evidence>
<gene>
    <name evidence="2" type="ORF">BN14_03314</name>
</gene>
<feature type="region of interest" description="Disordered" evidence="1">
    <location>
        <begin position="38"/>
        <end position="70"/>
    </location>
</feature>
<proteinExistence type="predicted"/>
<dbReference type="EMBL" id="CAOJ01004597">
    <property type="protein sequence ID" value="CCO29305.1"/>
    <property type="molecule type" value="Genomic_DNA"/>
</dbReference>
<evidence type="ECO:0000313" key="2">
    <source>
        <dbReference type="EMBL" id="CCO29305.1"/>
    </source>
</evidence>